<dbReference type="PANTHER" id="PTHR47582">
    <property type="entry name" value="P450, PUTATIVE (EUROFUNG)-RELATED"/>
    <property type="match status" value="1"/>
</dbReference>
<dbReference type="InterPro" id="IPR036396">
    <property type="entry name" value="Cyt_P450_sf"/>
</dbReference>
<dbReference type="AlphaFoldDB" id="A0A7U2FK67"/>
<evidence type="ECO:0000256" key="4">
    <source>
        <dbReference type="ARBA" id="ARBA00023004"/>
    </source>
</evidence>
<keyword evidence="4 5" id="KW-0408">Iron</keyword>
<keyword evidence="7" id="KW-1185">Reference proteome</keyword>
<keyword evidence="5" id="KW-0349">Heme</keyword>
<keyword evidence="3 5" id="KW-0479">Metal-binding</keyword>
<dbReference type="InterPro" id="IPR002403">
    <property type="entry name" value="Cyt_P450_E_grp-IV"/>
</dbReference>
<feature type="binding site" description="axial binding residue" evidence="5">
    <location>
        <position position="443"/>
    </location>
    <ligand>
        <name>heme</name>
        <dbReference type="ChEBI" id="CHEBI:30413"/>
    </ligand>
    <ligandPart>
        <name>Fe</name>
        <dbReference type="ChEBI" id="CHEBI:18248"/>
    </ligandPart>
</feature>
<evidence type="ECO:0000256" key="3">
    <source>
        <dbReference type="ARBA" id="ARBA00022723"/>
    </source>
</evidence>
<evidence type="ECO:0000256" key="5">
    <source>
        <dbReference type="PIRSR" id="PIRSR602403-1"/>
    </source>
</evidence>
<dbReference type="EMBL" id="CP069040">
    <property type="protein sequence ID" value="QRD05050.1"/>
    <property type="molecule type" value="Genomic_DNA"/>
</dbReference>
<evidence type="ECO:0008006" key="8">
    <source>
        <dbReference type="Google" id="ProtNLM"/>
    </source>
</evidence>
<comment type="similarity">
    <text evidence="2">Belongs to the cytochrome P450 family.</text>
</comment>
<dbReference type="OrthoDB" id="3366823at2759"/>
<dbReference type="GO" id="GO:0016705">
    <property type="term" value="F:oxidoreductase activity, acting on paired donors, with incorporation or reduction of molecular oxygen"/>
    <property type="evidence" value="ECO:0007669"/>
    <property type="project" value="InterPro"/>
</dbReference>
<comment type="cofactor">
    <cofactor evidence="1 5">
        <name>heme</name>
        <dbReference type="ChEBI" id="CHEBI:30413"/>
    </cofactor>
</comment>
<reference evidence="7" key="1">
    <citation type="journal article" date="2021" name="BMC Genomics">
        <title>Chromosome-level genome assembly and manually-curated proteome of model necrotroph Parastagonospora nodorum Sn15 reveals a genome-wide trove of candidate effector homologs, and redundancy of virulence-related functions within an accessory chromosome.</title>
        <authorList>
            <person name="Bertazzoni S."/>
            <person name="Jones D.A.B."/>
            <person name="Phan H.T."/>
            <person name="Tan K.-C."/>
            <person name="Hane J.K."/>
        </authorList>
    </citation>
    <scope>NUCLEOTIDE SEQUENCE [LARGE SCALE GENOMIC DNA]</scope>
    <source>
        <strain evidence="7">SN15 / ATCC MYA-4574 / FGSC 10173)</strain>
    </source>
</reference>
<evidence type="ECO:0000256" key="1">
    <source>
        <dbReference type="ARBA" id="ARBA00001971"/>
    </source>
</evidence>
<accession>A0A7U2FK67</accession>
<dbReference type="PANTHER" id="PTHR47582:SF1">
    <property type="entry name" value="P450, PUTATIVE (EUROFUNG)-RELATED"/>
    <property type="match status" value="1"/>
</dbReference>
<dbReference type="Proteomes" id="UP000663193">
    <property type="component" value="Chromosome 18"/>
</dbReference>
<dbReference type="OMA" id="WGFGTTQ"/>
<dbReference type="VEuPathDB" id="FungiDB:JI435_109750"/>
<evidence type="ECO:0000313" key="6">
    <source>
        <dbReference type="EMBL" id="QRD05050.1"/>
    </source>
</evidence>
<dbReference type="GO" id="GO:0020037">
    <property type="term" value="F:heme binding"/>
    <property type="evidence" value="ECO:0007669"/>
    <property type="project" value="InterPro"/>
</dbReference>
<evidence type="ECO:0000256" key="2">
    <source>
        <dbReference type="ARBA" id="ARBA00010617"/>
    </source>
</evidence>
<dbReference type="InterPro" id="IPR053007">
    <property type="entry name" value="CYP450_monoxygenase_sec-met"/>
</dbReference>
<dbReference type="Pfam" id="PF00067">
    <property type="entry name" value="p450"/>
    <property type="match status" value="1"/>
</dbReference>
<dbReference type="PRINTS" id="PR00465">
    <property type="entry name" value="EP450IV"/>
</dbReference>
<dbReference type="GO" id="GO:0004497">
    <property type="term" value="F:monooxygenase activity"/>
    <property type="evidence" value="ECO:0007669"/>
    <property type="project" value="InterPro"/>
</dbReference>
<name>A0A7U2FK67_PHANO</name>
<dbReference type="Gene3D" id="1.10.630.10">
    <property type="entry name" value="Cytochrome P450"/>
    <property type="match status" value="1"/>
</dbReference>
<dbReference type="CDD" id="cd11040">
    <property type="entry name" value="CYP7_CYP8-like"/>
    <property type="match status" value="1"/>
</dbReference>
<sequence>MAISVTAMGFLGLVVAVGVFLTNLLRPKLDPREPPIVHPKLPFLGHIIGMLREGPQYYKRVSRQCKLPIFTLPMLNGKTYMVVDPALTAAVQRASSTLDFDEIIVQSTPRLVKLSARTAKILEDQTAKDEGRKRMVSYIHGIINPPLGPNRVGDMSQLQLDHFSDYINDIRDGEELGLFKLVTKELVAATMNTMFGPQNPFAVNPGLIEKFWDWDNGNIGYAVSPFAQITARKAYNAMQACVQGFMEYTEKGRYSQAQPFLEERHQCHIREGISLEDHARLEMGLCMGFNSNASVTTFWILNHIYSRPELLSQIREELYANAFEAPGTISASKIKESCPLLNSVFRETLRLGAPMTSVRYVLEDTIIADTYLLKKGNVVQIIGSVMNSDPAIWGPDADKFNPRRFIHSSFGSKTNPDGSISDSKANTVHPAAFRSFGGGSSLCPGRHFAQIEVTGLAAIIVLGFDLEPVEDTKWEPPRNDKRIPLVVPKPLQDVKVKMVRRKGFENVKWNMNA</sequence>
<evidence type="ECO:0000313" key="7">
    <source>
        <dbReference type="Proteomes" id="UP000663193"/>
    </source>
</evidence>
<dbReference type="GO" id="GO:0005506">
    <property type="term" value="F:iron ion binding"/>
    <property type="evidence" value="ECO:0007669"/>
    <property type="project" value="InterPro"/>
</dbReference>
<protein>
    <recommendedName>
        <fullName evidence="8">Cytochrome P450</fullName>
    </recommendedName>
</protein>
<proteinExistence type="inferred from homology"/>
<dbReference type="SUPFAM" id="SSF48264">
    <property type="entry name" value="Cytochrome P450"/>
    <property type="match status" value="1"/>
</dbReference>
<gene>
    <name evidence="6" type="ORF">JI435_109750</name>
</gene>
<organism evidence="6 7">
    <name type="scientific">Phaeosphaeria nodorum (strain SN15 / ATCC MYA-4574 / FGSC 10173)</name>
    <name type="common">Glume blotch fungus</name>
    <name type="synonym">Parastagonospora nodorum</name>
    <dbReference type="NCBI Taxonomy" id="321614"/>
    <lineage>
        <taxon>Eukaryota</taxon>
        <taxon>Fungi</taxon>
        <taxon>Dikarya</taxon>
        <taxon>Ascomycota</taxon>
        <taxon>Pezizomycotina</taxon>
        <taxon>Dothideomycetes</taxon>
        <taxon>Pleosporomycetidae</taxon>
        <taxon>Pleosporales</taxon>
        <taxon>Pleosporineae</taxon>
        <taxon>Phaeosphaeriaceae</taxon>
        <taxon>Parastagonospora</taxon>
    </lineage>
</organism>
<dbReference type="InterPro" id="IPR001128">
    <property type="entry name" value="Cyt_P450"/>
</dbReference>